<proteinExistence type="predicted"/>
<keyword evidence="1" id="KW-0472">Membrane</keyword>
<gene>
    <name evidence="2" type="ORF">DY78_GL000400</name>
</gene>
<accession>A0A0R2NMU1</accession>
<dbReference type="EMBL" id="AYGX02000093">
    <property type="protein sequence ID" value="KRO27049.1"/>
    <property type="molecule type" value="Genomic_DNA"/>
</dbReference>
<keyword evidence="3" id="KW-1185">Reference proteome</keyword>
<keyword evidence="1" id="KW-1133">Transmembrane helix</keyword>
<evidence type="ECO:0000256" key="1">
    <source>
        <dbReference type="SAM" id="Phobius"/>
    </source>
</evidence>
<feature type="transmembrane region" description="Helical" evidence="1">
    <location>
        <begin position="33"/>
        <end position="55"/>
    </location>
</feature>
<evidence type="ECO:0000313" key="3">
    <source>
        <dbReference type="Proteomes" id="UP000050920"/>
    </source>
</evidence>
<sequence>MTLACGLTLMAMAVALSKLAGLGTSPISSIPNVVSLMTPLTIGQVTMVFMVILILQKNSSVEHTAIDRVKLFNRYQTPAKIVTKMYDRLLHRTIDDFGVKSDEVLNMFDFFQGTATVPTKVMHTEDLHLPTEYAIQVGANFSVISNGDDIIENVGFIPGTIGRVFYQEYVDNQGNLLSTDLWDWRGFKSSTQYFGQNGKW</sequence>
<protein>
    <submittedName>
        <fullName evidence="2">Poly(Glycerol-phosphate) alpha-glucosyltransferas e</fullName>
    </submittedName>
</protein>
<dbReference type="Pfam" id="PF19700">
    <property type="entry name" value="DUF6198"/>
    <property type="match status" value="1"/>
</dbReference>
<name>A0A0R2NMU1_9LACO</name>
<dbReference type="InterPro" id="IPR038750">
    <property type="entry name" value="YczE/YyaS-like"/>
</dbReference>
<dbReference type="Gene3D" id="3.40.50.2000">
    <property type="entry name" value="Glycogen Phosphorylase B"/>
    <property type="match status" value="1"/>
</dbReference>
<comment type="caution">
    <text evidence="2">The sequence shown here is derived from an EMBL/GenBank/DDBJ whole genome shotgun (WGS) entry which is preliminary data.</text>
</comment>
<reference evidence="2 3" key="1">
    <citation type="journal article" date="2015" name="Genome Announc.">
        <title>Expanding the biotechnology potential of lactobacilli through comparative genomics of 213 strains and associated genera.</title>
        <authorList>
            <person name="Sun Z."/>
            <person name="Harris H.M."/>
            <person name="McCann A."/>
            <person name="Guo C."/>
            <person name="Argimon S."/>
            <person name="Zhang W."/>
            <person name="Yang X."/>
            <person name="Jeffery I.B."/>
            <person name="Cooney J.C."/>
            <person name="Kagawa T.F."/>
            <person name="Liu W."/>
            <person name="Song Y."/>
            <person name="Salvetti E."/>
            <person name="Wrobel A."/>
            <person name="Rasinkangas P."/>
            <person name="Parkhill J."/>
            <person name="Rea M.C."/>
            <person name="O'Sullivan O."/>
            <person name="Ritari J."/>
            <person name="Douillard F.P."/>
            <person name="Paul Ross R."/>
            <person name="Yang R."/>
            <person name="Briner A.E."/>
            <person name="Felis G.E."/>
            <person name="de Vos W.M."/>
            <person name="Barrangou R."/>
            <person name="Klaenhammer T.R."/>
            <person name="Caufield P.W."/>
            <person name="Cui Y."/>
            <person name="Zhang H."/>
            <person name="O'Toole P.W."/>
        </authorList>
    </citation>
    <scope>NUCLEOTIDE SEQUENCE [LARGE SCALE GENOMIC DNA]</scope>
    <source>
        <strain evidence="2 3">DSM 21115</strain>
    </source>
</reference>
<dbReference type="AlphaFoldDB" id="A0A0R2NMU1"/>
<dbReference type="Proteomes" id="UP000050920">
    <property type="component" value="Unassembled WGS sequence"/>
</dbReference>
<keyword evidence="1" id="KW-0812">Transmembrane</keyword>
<evidence type="ECO:0000313" key="2">
    <source>
        <dbReference type="EMBL" id="KRO27049.1"/>
    </source>
</evidence>
<organism evidence="2 3">
    <name type="scientific">Lactiplantibacillus fabifermentans DSM 21115</name>
    <dbReference type="NCBI Taxonomy" id="1413187"/>
    <lineage>
        <taxon>Bacteria</taxon>
        <taxon>Bacillati</taxon>
        <taxon>Bacillota</taxon>
        <taxon>Bacilli</taxon>
        <taxon>Lactobacillales</taxon>
        <taxon>Lactobacillaceae</taxon>
        <taxon>Lactiplantibacillus</taxon>
    </lineage>
</organism>